<feature type="compositionally biased region" description="Basic and acidic residues" evidence="2">
    <location>
        <begin position="362"/>
        <end position="377"/>
    </location>
</feature>
<dbReference type="EMBL" id="AJWK01009109">
    <property type="status" value="NOT_ANNOTATED_CDS"/>
    <property type="molecule type" value="Genomic_DNA"/>
</dbReference>
<keyword evidence="4" id="KW-1185">Reference proteome</keyword>
<feature type="transmembrane region" description="Helical" evidence="1">
    <location>
        <begin position="1062"/>
        <end position="1079"/>
    </location>
</feature>
<feature type="transmembrane region" description="Helical" evidence="1">
    <location>
        <begin position="1149"/>
        <end position="1176"/>
    </location>
</feature>
<feature type="compositionally biased region" description="Basic and acidic residues" evidence="2">
    <location>
        <begin position="679"/>
        <end position="693"/>
    </location>
</feature>
<feature type="transmembrane region" description="Helical" evidence="1">
    <location>
        <begin position="195"/>
        <end position="217"/>
    </location>
</feature>
<evidence type="ECO:0000313" key="4">
    <source>
        <dbReference type="Proteomes" id="UP000092461"/>
    </source>
</evidence>
<dbReference type="Proteomes" id="UP000092461">
    <property type="component" value="Unassembled WGS sequence"/>
</dbReference>
<comment type="similarity">
    <text evidence="1">Belongs to the pecanex family.</text>
</comment>
<dbReference type="PANTHER" id="PTHR12372:SF7">
    <property type="entry name" value="PROTEIN PECANEX"/>
    <property type="match status" value="1"/>
</dbReference>
<feature type="transmembrane region" description="Helical" evidence="1">
    <location>
        <begin position="1228"/>
        <end position="1245"/>
    </location>
</feature>
<feature type="region of interest" description="Disordered" evidence="2">
    <location>
        <begin position="362"/>
        <end position="386"/>
    </location>
</feature>
<dbReference type="InterPro" id="IPR039797">
    <property type="entry name" value="Pecanex"/>
</dbReference>
<feature type="compositionally biased region" description="Basic and acidic residues" evidence="2">
    <location>
        <begin position="708"/>
        <end position="717"/>
    </location>
</feature>
<dbReference type="GO" id="GO:0016020">
    <property type="term" value="C:membrane"/>
    <property type="evidence" value="ECO:0007669"/>
    <property type="project" value="UniProtKB-SubCell"/>
</dbReference>
<feature type="region of interest" description="Disordered" evidence="2">
    <location>
        <begin position="605"/>
        <end position="746"/>
    </location>
</feature>
<feature type="region of interest" description="Disordered" evidence="2">
    <location>
        <begin position="1266"/>
        <end position="1288"/>
    </location>
</feature>
<dbReference type="EMBL" id="AJWK01009108">
    <property type="status" value="NOT_ANNOTATED_CDS"/>
    <property type="molecule type" value="Genomic_DNA"/>
</dbReference>
<feature type="region of interest" description="Disordered" evidence="2">
    <location>
        <begin position="787"/>
        <end position="808"/>
    </location>
</feature>
<reference evidence="3" key="1">
    <citation type="submission" date="2020-05" db="UniProtKB">
        <authorList>
            <consortium name="EnsemblMetazoa"/>
        </authorList>
    </citation>
    <scope>IDENTIFICATION</scope>
    <source>
        <strain evidence="3">Jacobina</strain>
    </source>
</reference>
<protein>
    <recommendedName>
        <fullName evidence="1">Pecanex-like protein</fullName>
    </recommendedName>
</protein>
<organism evidence="3 4">
    <name type="scientific">Lutzomyia longipalpis</name>
    <name type="common">Sand fly</name>
    <dbReference type="NCBI Taxonomy" id="7200"/>
    <lineage>
        <taxon>Eukaryota</taxon>
        <taxon>Metazoa</taxon>
        <taxon>Ecdysozoa</taxon>
        <taxon>Arthropoda</taxon>
        <taxon>Hexapoda</taxon>
        <taxon>Insecta</taxon>
        <taxon>Pterygota</taxon>
        <taxon>Neoptera</taxon>
        <taxon>Endopterygota</taxon>
        <taxon>Diptera</taxon>
        <taxon>Nematocera</taxon>
        <taxon>Psychodoidea</taxon>
        <taxon>Psychodidae</taxon>
        <taxon>Lutzomyia</taxon>
        <taxon>Lutzomyia</taxon>
    </lineage>
</organism>
<dbReference type="VEuPathDB" id="VectorBase:LLOJ002830"/>
<feature type="transmembrane region" description="Helical" evidence="1">
    <location>
        <begin position="1196"/>
        <end position="1216"/>
    </location>
</feature>
<sequence>MGSQTLEILRQGVWASLTGGWFYDPSSCISCNAIHLYLFLFLLCAPLVTYIYFAATVATWAFYCISVACLVTVLKIVNMILHGMYDKAQATSDLNRNSSITSPCKILQMKDEDVGIEMQVMGNDLSSRVSIENQSDDLSCANSAFSVDYPEQIASTIEIPETFWEFVFNPSRMHLTLKFEKRNQDKDICKTPTTYFAATVATWAFYCISVACLVTVLKIVNMILHGMYDKAQATSDLNRNSSITSPCKILQMKDEDVGIEMQVMGNDLSSRVSIENQSDDLSCANSAFSVDYPEQIASTIDFKVDVHRKNSSESNESIGLYNSSVLQSSVVVAHSADVCPTASYSAADKGAVAASAADVEAKMEQEEGKEETPERQRSFMQRQASLDSEEARLDRPVIYPVKMHWHRPSDKGIVKTMCNISMGCIHPYHYYQAPDRLGGLRMYAEHDYTTKSELAIENLSAADARAHQQAQMRRDSNSTMSAIQLPIASSSAGLKGHPNAEGTKVLPTTIMTVRRIKSAAIETSSPHPLAPFPPQPNSVEVIGGQPLRNPHHVVLPPPSKTLSRNPHLNLCPKDAKVGGNMSEQLVYPIAEQADEVGGAHHIRPASFESSTSDSEEENEEPHAKEEEEEEDDDDKKVDAKIAQEQQSTTTESESDIDRIQAQSTDSDTENNGSRSPLLEFHRISVENVEEKSSGVRHRKGNGASGKAGDGKKGDDAFARGNVRFEPSKETSKGSPFSDWEEGASASSKDMLLTTTSRDKPKNPIWFDFSMDANNISVDVTTEAEDAAKELSRSSEERIRRRRRSSRELSAGVDEYPLIAHSRGAIRRPTAPVEGTSGQTPILTFFNSRSDYHMTMYGQQMEYPMASLTNFRPRNLDGSFHHHHHSTQPKRKRSRERRQKSFDSSIAGGRSETNFVGNQREMGFEGGAICENSVISISNSLSMHDFMDSASIPHGFDKSLSSRPSVQAAILSIGRVEIADDTFGEMSRFYQDIAKLKPMPKYYKLSMNFLGHHTFKIQMDRLQLLALFDRDTGWFQVILATILTFLVSILGALVLHLGFYEDIFAFIFCFVIAGSQYSLIKSVQPDAASPIHGFNKTVSYSRPIYFCLCTLLLIGAHKMSRQSPYDDVPGNVDLFGGTIHSRTFYEMIEYILSIVLLAFPILFSLGLFPQINTFLMYFLEQVEMHVFGGNAVCNLTAAFFAVLKSILACIILYGPAYGGLIEPQGSQHVMFSIFCALLIPIAYHLSRTASDLTYVWLLIKSSIQLHSDEDEHEPSSAEKVKKSPSTESN</sequence>
<feature type="region of interest" description="Disordered" evidence="2">
    <location>
        <begin position="873"/>
        <end position="912"/>
    </location>
</feature>
<dbReference type="VEuPathDB" id="VectorBase:LLONM1_008305"/>
<feature type="compositionally biased region" description="Polar residues" evidence="2">
    <location>
        <begin position="660"/>
        <end position="674"/>
    </location>
</feature>
<keyword evidence="1" id="KW-1133">Transmembrane helix</keyword>
<feature type="transmembrane region" description="Helical" evidence="1">
    <location>
        <begin position="36"/>
        <end position="54"/>
    </location>
</feature>
<proteinExistence type="inferred from homology"/>
<feature type="transmembrane region" description="Helical" evidence="1">
    <location>
        <begin position="1032"/>
        <end position="1055"/>
    </location>
</feature>
<feature type="transmembrane region" description="Helical" evidence="1">
    <location>
        <begin position="60"/>
        <end position="81"/>
    </location>
</feature>
<dbReference type="GO" id="GO:0007029">
    <property type="term" value="P:endoplasmic reticulum organization"/>
    <property type="evidence" value="ECO:0007669"/>
    <property type="project" value="TreeGrafter"/>
</dbReference>
<keyword evidence="1" id="KW-0472">Membrane</keyword>
<feature type="compositionally biased region" description="Basic and acidic residues" evidence="2">
    <location>
        <begin position="787"/>
        <end position="798"/>
    </location>
</feature>
<feature type="compositionally biased region" description="Basic and acidic residues" evidence="2">
    <location>
        <begin position="1266"/>
        <end position="1280"/>
    </location>
</feature>
<dbReference type="PANTHER" id="PTHR12372">
    <property type="entry name" value="PECANEX"/>
    <property type="match status" value="1"/>
</dbReference>
<evidence type="ECO:0000256" key="2">
    <source>
        <dbReference type="SAM" id="MobiDB-lite"/>
    </source>
</evidence>
<accession>A0A1B0CER0</accession>
<feature type="compositionally biased region" description="Basic residues" evidence="2">
    <location>
        <begin position="880"/>
        <end position="897"/>
    </location>
</feature>
<evidence type="ECO:0000313" key="3">
    <source>
        <dbReference type="EnsemblMetazoa" id="LLOJ002830-PA"/>
    </source>
</evidence>
<dbReference type="GO" id="GO:0005783">
    <property type="term" value="C:endoplasmic reticulum"/>
    <property type="evidence" value="ECO:0007669"/>
    <property type="project" value="TreeGrafter"/>
</dbReference>
<comment type="subcellular location">
    <subcellularLocation>
        <location evidence="1">Membrane</location>
        <topology evidence="1">Multi-pass membrane protein</topology>
    </subcellularLocation>
</comment>
<name>A0A1B0CER0_LUTLO</name>
<comment type="caution">
    <text evidence="1">Lacks conserved residue(s) required for the propagation of feature annotation.</text>
</comment>
<keyword evidence="1" id="KW-0812">Transmembrane</keyword>
<dbReference type="EnsemblMetazoa" id="LLOJ002830-RA">
    <property type="protein sequence ID" value="LLOJ002830-PA"/>
    <property type="gene ID" value="LLOJ002830"/>
</dbReference>
<evidence type="ECO:0000256" key="1">
    <source>
        <dbReference type="RuleBase" id="RU367089"/>
    </source>
</evidence>